<feature type="compositionally biased region" description="Acidic residues" evidence="7">
    <location>
        <begin position="729"/>
        <end position="760"/>
    </location>
</feature>
<proteinExistence type="inferred from homology"/>
<dbReference type="InterPro" id="IPR040106">
    <property type="entry name" value="Esc1_bHLHzip"/>
</dbReference>
<feature type="region of interest" description="Disordered" evidence="7">
    <location>
        <begin position="707"/>
        <end position="984"/>
    </location>
</feature>
<keyword evidence="10" id="KW-1185">Reference proteome</keyword>
<dbReference type="InterPro" id="IPR008851">
    <property type="entry name" value="TFIIF-alpha"/>
</dbReference>
<accession>A0A8H6S465</accession>
<dbReference type="GO" id="GO:0005674">
    <property type="term" value="C:transcription factor TFIIF complex"/>
    <property type="evidence" value="ECO:0007669"/>
    <property type="project" value="TreeGrafter"/>
</dbReference>
<name>A0A8H6S465_MYCCL</name>
<dbReference type="OrthoDB" id="76676at2759"/>
<feature type="compositionally biased region" description="Low complexity" evidence="7">
    <location>
        <begin position="223"/>
        <end position="241"/>
    </location>
</feature>
<dbReference type="EMBL" id="JACAZE010000022">
    <property type="protein sequence ID" value="KAF7292476.1"/>
    <property type="molecule type" value="Genomic_DNA"/>
</dbReference>
<evidence type="ECO:0000313" key="9">
    <source>
        <dbReference type="EMBL" id="KAF7292476.1"/>
    </source>
</evidence>
<feature type="compositionally biased region" description="Pro residues" evidence="7">
    <location>
        <begin position="956"/>
        <end position="965"/>
    </location>
</feature>
<dbReference type="SMART" id="SM00353">
    <property type="entry name" value="HLH"/>
    <property type="match status" value="1"/>
</dbReference>
<dbReference type="GO" id="GO:0046983">
    <property type="term" value="F:protein dimerization activity"/>
    <property type="evidence" value="ECO:0007669"/>
    <property type="project" value="InterPro"/>
</dbReference>
<dbReference type="Proteomes" id="UP000613580">
    <property type="component" value="Unassembled WGS sequence"/>
</dbReference>
<dbReference type="Gene3D" id="4.10.280.10">
    <property type="entry name" value="Helix-loop-helix DNA-binding domain"/>
    <property type="match status" value="1"/>
</dbReference>
<dbReference type="InterPro" id="IPR011598">
    <property type="entry name" value="bHLH_dom"/>
</dbReference>
<reference evidence="9" key="1">
    <citation type="submission" date="2020-05" db="EMBL/GenBank/DDBJ databases">
        <title>Mycena genomes resolve the evolution of fungal bioluminescence.</title>
        <authorList>
            <person name="Tsai I.J."/>
        </authorList>
    </citation>
    <scope>NUCLEOTIDE SEQUENCE</scope>
    <source>
        <strain evidence="9">110903Hualien_Pintung</strain>
    </source>
</reference>
<evidence type="ECO:0000313" key="10">
    <source>
        <dbReference type="Proteomes" id="UP000613580"/>
    </source>
</evidence>
<dbReference type="GO" id="GO:0016251">
    <property type="term" value="F:RNA polymerase II general transcription initiation factor activity"/>
    <property type="evidence" value="ECO:0007669"/>
    <property type="project" value="TreeGrafter"/>
</dbReference>
<gene>
    <name evidence="9" type="ORF">HMN09_01231700</name>
</gene>
<feature type="compositionally biased region" description="Basic residues" evidence="7">
    <location>
        <begin position="293"/>
        <end position="306"/>
    </location>
</feature>
<dbReference type="AlphaFoldDB" id="A0A8H6S465"/>
<evidence type="ECO:0000256" key="4">
    <source>
        <dbReference type="ARBA" id="ARBA00023125"/>
    </source>
</evidence>
<dbReference type="CDD" id="cd19690">
    <property type="entry name" value="bHLHzip_spESC1_like"/>
    <property type="match status" value="1"/>
</dbReference>
<organism evidence="9 10">
    <name type="scientific">Mycena chlorophos</name>
    <name type="common">Agaric fungus</name>
    <name type="synonym">Agaricus chlorophos</name>
    <dbReference type="NCBI Taxonomy" id="658473"/>
    <lineage>
        <taxon>Eukaryota</taxon>
        <taxon>Fungi</taxon>
        <taxon>Dikarya</taxon>
        <taxon>Basidiomycota</taxon>
        <taxon>Agaricomycotina</taxon>
        <taxon>Agaricomycetes</taxon>
        <taxon>Agaricomycetidae</taxon>
        <taxon>Agaricales</taxon>
        <taxon>Marasmiineae</taxon>
        <taxon>Mycenaceae</taxon>
        <taxon>Mycena</taxon>
    </lineage>
</organism>
<keyword evidence="5" id="KW-0804">Transcription</keyword>
<dbReference type="Pfam" id="PF00010">
    <property type="entry name" value="HLH"/>
    <property type="match status" value="1"/>
</dbReference>
<dbReference type="PANTHER" id="PTHR13011">
    <property type="entry name" value="TFIIF-ALPHA"/>
    <property type="match status" value="1"/>
</dbReference>
<keyword evidence="3" id="KW-0805">Transcription regulation</keyword>
<dbReference type="GO" id="GO:0032968">
    <property type="term" value="P:positive regulation of transcription elongation by RNA polymerase II"/>
    <property type="evidence" value="ECO:0007669"/>
    <property type="project" value="InterPro"/>
</dbReference>
<comment type="subcellular location">
    <subcellularLocation>
        <location evidence="1">Nucleus</location>
    </subcellularLocation>
</comment>
<feature type="region of interest" description="Disordered" evidence="7">
    <location>
        <begin position="223"/>
        <end position="358"/>
    </location>
</feature>
<feature type="region of interest" description="Disordered" evidence="7">
    <location>
        <begin position="418"/>
        <end position="437"/>
    </location>
</feature>
<protein>
    <submittedName>
        <fullName evidence="9">Transcription initiation factor</fullName>
    </submittedName>
</protein>
<dbReference type="GO" id="GO:0003677">
    <property type="term" value="F:DNA binding"/>
    <property type="evidence" value="ECO:0007669"/>
    <property type="project" value="UniProtKB-KW"/>
</dbReference>
<dbReference type="SUPFAM" id="SSF47459">
    <property type="entry name" value="HLH, helix-loop-helix DNA-binding domain"/>
    <property type="match status" value="1"/>
</dbReference>
<dbReference type="GO" id="GO:0001096">
    <property type="term" value="F:TFIIF-class transcription factor complex binding"/>
    <property type="evidence" value="ECO:0007669"/>
    <property type="project" value="TreeGrafter"/>
</dbReference>
<evidence type="ECO:0000256" key="5">
    <source>
        <dbReference type="ARBA" id="ARBA00023163"/>
    </source>
</evidence>
<dbReference type="InterPro" id="IPR036638">
    <property type="entry name" value="HLH_DNA-bd_sf"/>
</dbReference>
<dbReference type="InterPro" id="IPR011039">
    <property type="entry name" value="TFIIF_interaction"/>
</dbReference>
<evidence type="ECO:0000256" key="2">
    <source>
        <dbReference type="ARBA" id="ARBA00005249"/>
    </source>
</evidence>
<keyword evidence="4" id="KW-0238">DNA-binding</keyword>
<keyword evidence="6" id="KW-0539">Nucleus</keyword>
<evidence type="ECO:0000256" key="7">
    <source>
        <dbReference type="SAM" id="MobiDB-lite"/>
    </source>
</evidence>
<dbReference type="GO" id="GO:0006367">
    <property type="term" value="P:transcription initiation at RNA polymerase II promoter"/>
    <property type="evidence" value="ECO:0007669"/>
    <property type="project" value="InterPro"/>
</dbReference>
<evidence type="ECO:0000256" key="1">
    <source>
        <dbReference type="ARBA" id="ARBA00004123"/>
    </source>
</evidence>
<feature type="compositionally biased region" description="Polar residues" evidence="7">
    <location>
        <begin position="911"/>
        <end position="920"/>
    </location>
</feature>
<feature type="region of interest" description="Disordered" evidence="7">
    <location>
        <begin position="1"/>
        <end position="118"/>
    </location>
</feature>
<feature type="compositionally biased region" description="Low complexity" evidence="7">
    <location>
        <begin position="80"/>
        <end position="92"/>
    </location>
</feature>
<dbReference type="SUPFAM" id="SSF50916">
    <property type="entry name" value="Rap30/74 interaction domains"/>
    <property type="match status" value="1"/>
</dbReference>
<comment type="similarity">
    <text evidence="2">Belongs to the TFIIF alpha subunit family.</text>
</comment>
<evidence type="ECO:0000259" key="8">
    <source>
        <dbReference type="PROSITE" id="PS50888"/>
    </source>
</evidence>
<sequence>MAASNAGPSRDLPVGPLVPLEYLQNQRRGSITDPSLHAATPRQSVNPQFFRPDKADPRPASPYVFGSASHESPQLRKLLRSPSPDNPSSSSRVRSESFRASGSDPMQVDSAPRPLRNEFDYNMRRHSIAVGHERHTRSPSLLAAPHSLKRKMSADPMGFPAVGEEADGPPSGMEVDGDGPAPKRRGSVVDTQRIAQLTLNDRRDSVDARPPQWWINDRRDSTSSMFSNVSSVGGYSSSADSPHARPPPGIATFAWPSPDHPSAHRHAEPTPPIPPIPFAQDRRMSVPDARPTRPLRSRSRPPSRQKHSPENHSGPSSGQDDPAPAPSPTGSGRHSKEPSATPYSRSPELRVSHKLAERKRRKEMKDLFDELRDQLPADRGMKASKWEILSKAIDFVTQLKQSHQDMQREIDLLRRSAMHHTSATEPPAAGPAVQDDDDFELPNVPFQEFKLMSSALNGWKYDVMKFDSRKPVDLTSWRGPIKLNRKDLRRDEGAGEQVAVGQMLGLDGKPVFGADGRVVMVDADGKPIAATDNNKGKQPAGPSNGKKKFQKKTRQVYVVPDEVRQLRREERYPWVIEDATGSETWTAQLEDVSKSATHAFFMPAANNIFKFVPAHRWYKFQKKLVTKQALPTDTVKMESMYADSRKRDPGQWLFQRYGKGPSTETAAMFKAEEEGRALSGSSTLVHNATSSMAPGGRRLKAVDSGMNELFGDDDEDGGSKRRREKEYGGEGDMDEAVYEEEFADDDDKVALDGEDEEAKDIEERIKKEYVAANKQRDGHIDESDDEDTPGMSKQAKRMQKLIRSRENNEAYDSDEDKNPYASSEEEEDEEVPIQPLVIAPPVPPQPAADAQAPVAPGAVPPGQPNRPAGSSNGSRAGSPALPGGMNGHSLVAKRATSPKIPASRLNGGSRGSSPLASRATSPVGGRATSPGVNGIASPNGVPKKRKADDPAGSPSPTSPTGPNGPPKLKKRKTQNAPAVPGGELEDRMVVEWLKNTNEPTTRDCIQYFQPYLTDAEKKRKFTALIKEVAILRDGVLSLRPGKA</sequence>
<evidence type="ECO:0000256" key="3">
    <source>
        <dbReference type="ARBA" id="ARBA00023015"/>
    </source>
</evidence>
<feature type="compositionally biased region" description="Low complexity" evidence="7">
    <location>
        <begin position="847"/>
        <end position="857"/>
    </location>
</feature>
<feature type="compositionally biased region" description="Polar residues" evidence="7">
    <location>
        <begin position="23"/>
        <end position="33"/>
    </location>
</feature>
<comment type="caution">
    <text evidence="9">The sequence shown here is derived from an EMBL/GenBank/DDBJ whole genome shotgun (WGS) entry which is preliminary data.</text>
</comment>
<feature type="region of interest" description="Disordered" evidence="7">
    <location>
        <begin position="164"/>
        <end position="192"/>
    </location>
</feature>
<feature type="domain" description="BHLH" evidence="8">
    <location>
        <begin position="348"/>
        <end position="399"/>
    </location>
</feature>
<evidence type="ECO:0000256" key="6">
    <source>
        <dbReference type="ARBA" id="ARBA00023242"/>
    </source>
</evidence>
<dbReference type="PANTHER" id="PTHR13011:SF0">
    <property type="entry name" value="GENERAL TRANSCRIPTION FACTOR IIF SUBUNIT 1"/>
    <property type="match status" value="1"/>
</dbReference>
<dbReference type="PROSITE" id="PS50888">
    <property type="entry name" value="BHLH"/>
    <property type="match status" value="1"/>
</dbReference>
<feature type="region of interest" description="Disordered" evidence="7">
    <location>
        <begin position="527"/>
        <end position="552"/>
    </location>
</feature>
<feature type="compositionally biased region" description="Basic and acidic residues" evidence="7">
    <location>
        <begin position="761"/>
        <end position="781"/>
    </location>
</feature>